<sequence>MDINTFSSGGILLEHRQVLNNVGAQTGAPTRLDISRNSFPSDFIFGVASSAYQIEGGALEGGKGPCTWDTETSKPGRILDGSTANVACDSYHKYQADVDLIHNIGYDAYRFSIAWSRIYPEGVGERPNQEGLDYYNRLIDSLLKSGIKPFITLCHFDLPQALVDKFGGWHGSEIVPAFAAYAETCFKSFGDRVRHWITINEPTIDLAFNAGVSAAMEANEVTRYKAGHNMILAHAHAAKIYREKYQGSSDGVIGISLDIQWFEPLTDSPEDIEASETALAFRGGWFLDPFFRGEYPAAIRKTWGYSLPSFTPEESRIVKGSADFLGVNYYTAYYVTSKPCDGFSNEPAFPVTMPSSVYVGDTKNGVLIGAQTPTGLRACPDGLARLLLFLKSKYGNPLIYITENGYSEKRNPEMTLEESLQDGERTEFFRSHIRSLLEAHKNGVNVRGYFAWTLMDNFEWLWGYGFLFGICYVDFQNNQKRYLKESALWFKKFLQK</sequence>
<keyword evidence="2" id="KW-0378">Hydrolase</keyword>
<dbReference type="SUPFAM" id="SSF51445">
    <property type="entry name" value="(Trans)glycosidases"/>
    <property type="match status" value="1"/>
</dbReference>
<keyword evidence="6" id="KW-1185">Reference proteome</keyword>
<comment type="caution">
    <text evidence="5">The sequence shown here is derived from an EMBL/GenBank/DDBJ whole genome shotgun (WGS) entry which is preliminary data.</text>
</comment>
<evidence type="ECO:0000256" key="1">
    <source>
        <dbReference type="ARBA" id="ARBA00010838"/>
    </source>
</evidence>
<evidence type="ECO:0000256" key="4">
    <source>
        <dbReference type="RuleBase" id="RU003690"/>
    </source>
</evidence>
<dbReference type="PANTHER" id="PTHR10353">
    <property type="entry name" value="GLYCOSYL HYDROLASE"/>
    <property type="match status" value="1"/>
</dbReference>
<dbReference type="InterPro" id="IPR033132">
    <property type="entry name" value="GH_1_N_CS"/>
</dbReference>
<dbReference type="FunFam" id="3.20.20.80:FF:000020">
    <property type="entry name" value="Beta-glucosidase 12"/>
    <property type="match status" value="1"/>
</dbReference>
<dbReference type="PANTHER" id="PTHR10353:SF36">
    <property type="entry name" value="LP05116P"/>
    <property type="match status" value="1"/>
</dbReference>
<accession>A0A176WAD0</accession>
<evidence type="ECO:0000313" key="6">
    <source>
        <dbReference type="Proteomes" id="UP000077202"/>
    </source>
</evidence>
<keyword evidence="3" id="KW-0326">Glycosidase</keyword>
<dbReference type="GO" id="GO:0008422">
    <property type="term" value="F:beta-glucosidase activity"/>
    <property type="evidence" value="ECO:0007669"/>
    <property type="project" value="TreeGrafter"/>
</dbReference>
<evidence type="ECO:0008006" key="7">
    <source>
        <dbReference type="Google" id="ProtNLM"/>
    </source>
</evidence>
<evidence type="ECO:0000256" key="3">
    <source>
        <dbReference type="ARBA" id="ARBA00023295"/>
    </source>
</evidence>
<dbReference type="Proteomes" id="UP000077202">
    <property type="component" value="Unassembled WGS sequence"/>
</dbReference>
<protein>
    <recommendedName>
        <fullName evidence="7">Beta-glucosidase</fullName>
    </recommendedName>
</protein>
<reference evidence="5" key="1">
    <citation type="submission" date="2016-03" db="EMBL/GenBank/DDBJ databases">
        <title>Mechanisms controlling the formation of the plant cell surface in tip-growing cells are functionally conserved among land plants.</title>
        <authorList>
            <person name="Honkanen S."/>
            <person name="Jones V.A."/>
            <person name="Morieri G."/>
            <person name="Champion C."/>
            <person name="Hetherington A.J."/>
            <person name="Kelly S."/>
            <person name="Saint-Marcoux D."/>
            <person name="Proust H."/>
            <person name="Prescott H."/>
            <person name="Dolan L."/>
        </authorList>
    </citation>
    <scope>NUCLEOTIDE SEQUENCE [LARGE SCALE GENOMIC DNA]</scope>
    <source>
        <tissue evidence="5">Whole gametophyte</tissue>
    </source>
</reference>
<dbReference type="InterPro" id="IPR001360">
    <property type="entry name" value="Glyco_hydro_1"/>
</dbReference>
<dbReference type="InterPro" id="IPR017853">
    <property type="entry name" value="GH"/>
</dbReference>
<evidence type="ECO:0000256" key="2">
    <source>
        <dbReference type="ARBA" id="ARBA00022801"/>
    </source>
</evidence>
<dbReference type="PROSITE" id="PS00653">
    <property type="entry name" value="GLYCOSYL_HYDROL_F1_2"/>
    <property type="match status" value="1"/>
</dbReference>
<comment type="similarity">
    <text evidence="1 4">Belongs to the glycosyl hydrolase 1 family.</text>
</comment>
<name>A0A176WAD0_MARPO</name>
<dbReference type="PRINTS" id="PR00131">
    <property type="entry name" value="GLHYDRLASE1"/>
</dbReference>
<dbReference type="GO" id="GO:0005975">
    <property type="term" value="P:carbohydrate metabolic process"/>
    <property type="evidence" value="ECO:0007669"/>
    <property type="project" value="InterPro"/>
</dbReference>
<dbReference type="Gene3D" id="3.20.20.80">
    <property type="entry name" value="Glycosidases"/>
    <property type="match status" value="1"/>
</dbReference>
<dbReference type="AlphaFoldDB" id="A0A176WAD0"/>
<dbReference type="Pfam" id="PF00232">
    <property type="entry name" value="Glyco_hydro_1"/>
    <property type="match status" value="1"/>
</dbReference>
<organism evidence="5 6">
    <name type="scientific">Marchantia polymorpha subsp. ruderalis</name>
    <dbReference type="NCBI Taxonomy" id="1480154"/>
    <lineage>
        <taxon>Eukaryota</taxon>
        <taxon>Viridiplantae</taxon>
        <taxon>Streptophyta</taxon>
        <taxon>Embryophyta</taxon>
        <taxon>Marchantiophyta</taxon>
        <taxon>Marchantiopsida</taxon>
        <taxon>Marchantiidae</taxon>
        <taxon>Marchantiales</taxon>
        <taxon>Marchantiaceae</taxon>
        <taxon>Marchantia</taxon>
    </lineage>
</organism>
<proteinExistence type="inferred from homology"/>
<dbReference type="EMBL" id="LVLJ01001475">
    <property type="protein sequence ID" value="OAE29335.1"/>
    <property type="molecule type" value="Genomic_DNA"/>
</dbReference>
<gene>
    <name evidence="5" type="ORF">AXG93_3102s1620</name>
</gene>
<evidence type="ECO:0000313" key="5">
    <source>
        <dbReference type="EMBL" id="OAE29335.1"/>
    </source>
</evidence>